<protein>
    <recommendedName>
        <fullName evidence="7">Palmitoyltransferase</fullName>
        <ecNumber evidence="7">2.3.1.225</ecNumber>
    </recommendedName>
</protein>
<keyword evidence="2 7" id="KW-0808">Transferase</keyword>
<evidence type="ECO:0000256" key="5">
    <source>
        <dbReference type="ARBA" id="ARBA00023136"/>
    </source>
</evidence>
<comment type="subcellular location">
    <subcellularLocation>
        <location evidence="1">Membrane</location>
        <topology evidence="1">Multi-pass membrane protein</topology>
    </subcellularLocation>
</comment>
<dbReference type="InterPro" id="IPR001594">
    <property type="entry name" value="Palmitoyltrfase_DHHC"/>
</dbReference>
<dbReference type="EC" id="2.3.1.225" evidence="7"/>
<dbReference type="PANTHER" id="PTHR22883">
    <property type="entry name" value="ZINC FINGER DHHC DOMAIN CONTAINING PROTEIN"/>
    <property type="match status" value="1"/>
</dbReference>
<comment type="catalytic activity">
    <reaction evidence="7">
        <text>L-cysteinyl-[protein] + hexadecanoyl-CoA = S-hexadecanoyl-L-cysteinyl-[protein] + CoA</text>
        <dbReference type="Rhea" id="RHEA:36683"/>
        <dbReference type="Rhea" id="RHEA-COMP:10131"/>
        <dbReference type="Rhea" id="RHEA-COMP:11032"/>
        <dbReference type="ChEBI" id="CHEBI:29950"/>
        <dbReference type="ChEBI" id="CHEBI:57287"/>
        <dbReference type="ChEBI" id="CHEBI:57379"/>
        <dbReference type="ChEBI" id="CHEBI:74151"/>
        <dbReference type="EC" id="2.3.1.225"/>
    </reaction>
</comment>
<evidence type="ECO:0000256" key="3">
    <source>
        <dbReference type="ARBA" id="ARBA00022692"/>
    </source>
</evidence>
<reference evidence="9" key="1">
    <citation type="submission" date="2025-08" db="UniProtKB">
        <authorList>
            <consortium name="Ensembl"/>
        </authorList>
    </citation>
    <scope>IDENTIFICATION</scope>
</reference>
<evidence type="ECO:0000256" key="7">
    <source>
        <dbReference type="RuleBase" id="RU079119"/>
    </source>
</evidence>
<dbReference type="GO" id="GO:0006612">
    <property type="term" value="P:protein targeting to membrane"/>
    <property type="evidence" value="ECO:0007669"/>
    <property type="project" value="TreeGrafter"/>
</dbReference>
<name>A0A670Z4K4_PSETE</name>
<dbReference type="Pfam" id="PF01529">
    <property type="entry name" value="DHHC"/>
    <property type="match status" value="1"/>
</dbReference>
<feature type="transmembrane region" description="Helical" evidence="7">
    <location>
        <begin position="6"/>
        <end position="27"/>
    </location>
</feature>
<reference evidence="9" key="2">
    <citation type="submission" date="2025-09" db="UniProtKB">
        <authorList>
            <consortium name="Ensembl"/>
        </authorList>
    </citation>
    <scope>IDENTIFICATION</scope>
</reference>
<comment type="similarity">
    <text evidence="7">Belongs to the DHHC palmitoyltransferase family.</text>
</comment>
<keyword evidence="4 7" id="KW-1133">Transmembrane helix</keyword>
<sequence length="281" mass="31984">MAGWRILGVEVHLLGILGVEVHLLGILGVEVHLLGILGVEVHLLGILGVEVHLLGVWELRSTFWEFWELKATMSFAVLRGSWLGLNVSWAFPIVSGNLLILTILYFFLTSFTDTGILHKGKREFPLPHPSCPKGIPNNPRIQHWCNNCQLYCLPHTFHCRWCNICVEEFDHHCLWVNNCIGCHNFRFFLLFVFFLTIYDLVALLACFTYLALNFQQPFGVEKICTYPLALHPSSPTLFSLSLSYPHIGQGVEVKKVKMVAGSLKIIISTYTMWVKTKQAEF</sequence>
<dbReference type="GO" id="GO:0005783">
    <property type="term" value="C:endoplasmic reticulum"/>
    <property type="evidence" value="ECO:0007669"/>
    <property type="project" value="TreeGrafter"/>
</dbReference>
<evidence type="ECO:0000313" key="10">
    <source>
        <dbReference type="Proteomes" id="UP000472273"/>
    </source>
</evidence>
<evidence type="ECO:0000313" key="9">
    <source>
        <dbReference type="Ensembl" id="ENSPTXP00000018845.1"/>
    </source>
</evidence>
<keyword evidence="5 7" id="KW-0472">Membrane</keyword>
<keyword evidence="10" id="KW-1185">Reference proteome</keyword>
<evidence type="ECO:0000259" key="8">
    <source>
        <dbReference type="Pfam" id="PF01529"/>
    </source>
</evidence>
<feature type="transmembrane region" description="Helical" evidence="7">
    <location>
        <begin position="187"/>
        <end position="212"/>
    </location>
</feature>
<dbReference type="GO" id="GO:0005794">
    <property type="term" value="C:Golgi apparatus"/>
    <property type="evidence" value="ECO:0007669"/>
    <property type="project" value="TreeGrafter"/>
</dbReference>
<dbReference type="GO" id="GO:0019706">
    <property type="term" value="F:protein-cysteine S-palmitoyltransferase activity"/>
    <property type="evidence" value="ECO:0007669"/>
    <property type="project" value="UniProtKB-EC"/>
</dbReference>
<dbReference type="GeneTree" id="ENSGT00940000161784"/>
<evidence type="ECO:0000256" key="6">
    <source>
        <dbReference type="ARBA" id="ARBA00023315"/>
    </source>
</evidence>
<feature type="transmembrane region" description="Helical" evidence="7">
    <location>
        <begin position="89"/>
        <end position="112"/>
    </location>
</feature>
<comment type="domain">
    <text evidence="7">The DHHC domain is required for palmitoyltransferase activity.</text>
</comment>
<dbReference type="GO" id="GO:0016020">
    <property type="term" value="C:membrane"/>
    <property type="evidence" value="ECO:0007669"/>
    <property type="project" value="UniProtKB-SubCell"/>
</dbReference>
<dbReference type="InterPro" id="IPR039859">
    <property type="entry name" value="PFA4/ZDH16/20/ERF2-like"/>
</dbReference>
<dbReference type="Ensembl" id="ENSPTXT00000019412.1">
    <property type="protein sequence ID" value="ENSPTXP00000018845.1"/>
    <property type="gene ID" value="ENSPTXG00000012981.1"/>
</dbReference>
<organism evidence="9 10">
    <name type="scientific">Pseudonaja textilis</name>
    <name type="common">Eastern brown snake</name>
    <dbReference type="NCBI Taxonomy" id="8673"/>
    <lineage>
        <taxon>Eukaryota</taxon>
        <taxon>Metazoa</taxon>
        <taxon>Chordata</taxon>
        <taxon>Craniata</taxon>
        <taxon>Vertebrata</taxon>
        <taxon>Euteleostomi</taxon>
        <taxon>Lepidosauria</taxon>
        <taxon>Squamata</taxon>
        <taxon>Bifurcata</taxon>
        <taxon>Unidentata</taxon>
        <taxon>Episquamata</taxon>
        <taxon>Toxicofera</taxon>
        <taxon>Serpentes</taxon>
        <taxon>Colubroidea</taxon>
        <taxon>Elapidae</taxon>
        <taxon>Hydrophiinae</taxon>
        <taxon>Pseudonaja</taxon>
    </lineage>
</organism>
<evidence type="ECO:0000256" key="4">
    <source>
        <dbReference type="ARBA" id="ARBA00022989"/>
    </source>
</evidence>
<dbReference type="PROSITE" id="PS50216">
    <property type="entry name" value="DHHC"/>
    <property type="match status" value="1"/>
</dbReference>
<evidence type="ECO:0000256" key="1">
    <source>
        <dbReference type="ARBA" id="ARBA00004141"/>
    </source>
</evidence>
<accession>A0A670Z4K4</accession>
<evidence type="ECO:0000256" key="2">
    <source>
        <dbReference type="ARBA" id="ARBA00022679"/>
    </source>
</evidence>
<keyword evidence="3 7" id="KW-0812">Transmembrane</keyword>
<keyword evidence="6 7" id="KW-0012">Acyltransferase</keyword>
<dbReference type="AlphaFoldDB" id="A0A670Z4K4"/>
<dbReference type="Proteomes" id="UP000472273">
    <property type="component" value="Unplaced"/>
</dbReference>
<feature type="domain" description="Palmitoyltransferase DHHC" evidence="8">
    <location>
        <begin position="142"/>
        <end position="223"/>
    </location>
</feature>
<proteinExistence type="inferred from homology"/>